<keyword evidence="2" id="KW-0472">Membrane</keyword>
<evidence type="ECO:0000313" key="4">
    <source>
        <dbReference type="Proteomes" id="UP000749559"/>
    </source>
</evidence>
<evidence type="ECO:0000256" key="2">
    <source>
        <dbReference type="SAM" id="Phobius"/>
    </source>
</evidence>
<keyword evidence="4" id="KW-1185">Reference proteome</keyword>
<accession>A0A8J1UAL5</accession>
<dbReference type="Proteomes" id="UP000749559">
    <property type="component" value="Unassembled WGS sequence"/>
</dbReference>
<keyword evidence="2" id="KW-0812">Transmembrane</keyword>
<dbReference type="EMBL" id="CAIIXF020000001">
    <property type="protein sequence ID" value="CAH1773015.1"/>
    <property type="molecule type" value="Genomic_DNA"/>
</dbReference>
<feature type="non-terminal residue" evidence="3">
    <location>
        <position position="1"/>
    </location>
</feature>
<sequence length="238" mass="27111">ASTMDQHNAYNTTANIAPDIAKIIFDVIQQYYGLFMLFILFVVCPLTCFLTEKCRQCVAPSKFRKKTKMNSGEGDKNKSQSGFKRYCDHIMMLMYHIATRNTKVGPPSSDFQIAQENLIENLPQGLRTPSKDENNNSTCSSDAHDQNNKENVETPRKISPTHVIKGIDNNTMLKQPKELDENNVFNDQIKKSMYHIEKRINHTEDKVAHVQIIVVPKITVTYAHTKDLDSSNDSVFLP</sequence>
<dbReference type="AlphaFoldDB" id="A0A8J1UAL5"/>
<reference evidence="3" key="1">
    <citation type="submission" date="2022-03" db="EMBL/GenBank/DDBJ databases">
        <authorList>
            <person name="Martin C."/>
        </authorList>
    </citation>
    <scope>NUCLEOTIDE SEQUENCE</scope>
</reference>
<feature type="compositionally biased region" description="Basic and acidic residues" evidence="1">
    <location>
        <begin position="142"/>
        <end position="156"/>
    </location>
</feature>
<protein>
    <submittedName>
        <fullName evidence="3">Uncharacterized protein</fullName>
    </submittedName>
</protein>
<keyword evidence="2" id="KW-1133">Transmembrane helix</keyword>
<feature type="transmembrane region" description="Helical" evidence="2">
    <location>
        <begin position="31"/>
        <end position="51"/>
    </location>
</feature>
<organism evidence="3 4">
    <name type="scientific">Owenia fusiformis</name>
    <name type="common">Polychaete worm</name>
    <dbReference type="NCBI Taxonomy" id="6347"/>
    <lineage>
        <taxon>Eukaryota</taxon>
        <taxon>Metazoa</taxon>
        <taxon>Spiralia</taxon>
        <taxon>Lophotrochozoa</taxon>
        <taxon>Annelida</taxon>
        <taxon>Polychaeta</taxon>
        <taxon>Sedentaria</taxon>
        <taxon>Canalipalpata</taxon>
        <taxon>Sabellida</taxon>
        <taxon>Oweniida</taxon>
        <taxon>Oweniidae</taxon>
        <taxon>Owenia</taxon>
    </lineage>
</organism>
<evidence type="ECO:0000256" key="1">
    <source>
        <dbReference type="SAM" id="MobiDB-lite"/>
    </source>
</evidence>
<feature type="region of interest" description="Disordered" evidence="1">
    <location>
        <begin position="124"/>
        <end position="161"/>
    </location>
</feature>
<name>A0A8J1UAL5_OWEFU</name>
<evidence type="ECO:0000313" key="3">
    <source>
        <dbReference type="EMBL" id="CAH1773015.1"/>
    </source>
</evidence>
<proteinExistence type="predicted"/>
<comment type="caution">
    <text evidence="3">The sequence shown here is derived from an EMBL/GenBank/DDBJ whole genome shotgun (WGS) entry which is preliminary data.</text>
</comment>
<gene>
    <name evidence="3" type="ORF">OFUS_LOCUS667</name>
</gene>